<dbReference type="NCBIfam" id="NF005394">
    <property type="entry name" value="PRK06939.1"/>
    <property type="match status" value="1"/>
</dbReference>
<evidence type="ECO:0000256" key="1">
    <source>
        <dbReference type="ARBA" id="ARBA00001933"/>
    </source>
</evidence>
<dbReference type="InterPro" id="IPR001917">
    <property type="entry name" value="Aminotrans_II_pyridoxalP_BS"/>
</dbReference>
<dbReference type="InterPro" id="IPR010962">
    <property type="entry name" value="AONS_Archaea/Firmicutes"/>
</dbReference>
<keyword evidence="4 5" id="KW-0663">Pyridoxal phosphate</keyword>
<proteinExistence type="inferred from homology"/>
<evidence type="ECO:0000259" key="6">
    <source>
        <dbReference type="Pfam" id="PF00155"/>
    </source>
</evidence>
<dbReference type="InterPro" id="IPR015424">
    <property type="entry name" value="PyrdxlP-dep_Trfase"/>
</dbReference>
<dbReference type="Proteomes" id="UP001595387">
    <property type="component" value="Unassembled WGS sequence"/>
</dbReference>
<dbReference type="InterPro" id="IPR004839">
    <property type="entry name" value="Aminotransferase_I/II_large"/>
</dbReference>
<evidence type="ECO:0000313" key="8">
    <source>
        <dbReference type="Proteomes" id="UP001595387"/>
    </source>
</evidence>
<dbReference type="Gene3D" id="3.90.1150.10">
    <property type="entry name" value="Aspartate Aminotransferase, domain 1"/>
    <property type="match status" value="1"/>
</dbReference>
<dbReference type="CDD" id="cd06454">
    <property type="entry name" value="KBL_like"/>
    <property type="match status" value="1"/>
</dbReference>
<dbReference type="GO" id="GO:0008890">
    <property type="term" value="F:glycine C-acetyltransferase activity"/>
    <property type="evidence" value="ECO:0007669"/>
    <property type="project" value="UniProtKB-EC"/>
</dbReference>
<dbReference type="Pfam" id="PF00155">
    <property type="entry name" value="Aminotran_1_2"/>
    <property type="match status" value="1"/>
</dbReference>
<dbReference type="InterPro" id="IPR015421">
    <property type="entry name" value="PyrdxlP-dep_Trfase_major"/>
</dbReference>
<protein>
    <submittedName>
        <fullName evidence="7">Glycine C-acetyltransferase</fullName>
        <ecNumber evidence="7">2.3.1.29</ecNumber>
    </submittedName>
</protein>
<evidence type="ECO:0000256" key="3">
    <source>
        <dbReference type="ARBA" id="ARBA00022679"/>
    </source>
</evidence>
<dbReference type="PANTHER" id="PTHR13693:SF3">
    <property type="entry name" value="LD36009P"/>
    <property type="match status" value="1"/>
</dbReference>
<comment type="caution">
    <text evidence="7">The sequence shown here is derived from an EMBL/GenBank/DDBJ whole genome shotgun (WGS) entry which is preliminary data.</text>
</comment>
<organism evidence="7 8">
    <name type="scientific">Virgibacillus sediminis</name>
    <dbReference type="NCBI Taxonomy" id="202260"/>
    <lineage>
        <taxon>Bacteria</taxon>
        <taxon>Bacillati</taxon>
        <taxon>Bacillota</taxon>
        <taxon>Bacilli</taxon>
        <taxon>Bacillales</taxon>
        <taxon>Bacillaceae</taxon>
        <taxon>Virgibacillus</taxon>
    </lineage>
</organism>
<comment type="subunit">
    <text evidence="2">Homodimer.</text>
</comment>
<dbReference type="SUPFAM" id="SSF53383">
    <property type="entry name" value="PLP-dependent transferases"/>
    <property type="match status" value="1"/>
</dbReference>
<evidence type="ECO:0000313" key="7">
    <source>
        <dbReference type="EMBL" id="MFC2948992.1"/>
    </source>
</evidence>
<feature type="domain" description="Aminotransferase class I/classII large" evidence="6">
    <location>
        <begin position="43"/>
        <end position="384"/>
    </location>
</feature>
<name>A0ABV7A7B8_9BACI</name>
<keyword evidence="3 7" id="KW-0808">Transferase</keyword>
<evidence type="ECO:0000256" key="2">
    <source>
        <dbReference type="ARBA" id="ARBA00011738"/>
    </source>
</evidence>
<accession>A0ABV7A7B8</accession>
<evidence type="ECO:0000256" key="5">
    <source>
        <dbReference type="RuleBase" id="RU003693"/>
    </source>
</evidence>
<dbReference type="PROSITE" id="PS00599">
    <property type="entry name" value="AA_TRANSFER_CLASS_2"/>
    <property type="match status" value="1"/>
</dbReference>
<dbReference type="NCBIfam" id="TIGR01825">
    <property type="entry name" value="gly_Cac_T_rel"/>
    <property type="match status" value="1"/>
</dbReference>
<gene>
    <name evidence="7" type="ORF">ACFODW_11660</name>
</gene>
<reference evidence="8" key="1">
    <citation type="journal article" date="2019" name="Int. J. Syst. Evol. Microbiol.">
        <title>The Global Catalogue of Microorganisms (GCM) 10K type strain sequencing project: providing services to taxonomists for standard genome sequencing and annotation.</title>
        <authorList>
            <consortium name="The Broad Institute Genomics Platform"/>
            <consortium name="The Broad Institute Genome Sequencing Center for Infectious Disease"/>
            <person name="Wu L."/>
            <person name="Ma J."/>
        </authorList>
    </citation>
    <scope>NUCLEOTIDE SEQUENCE [LARGE SCALE GENOMIC DNA]</scope>
    <source>
        <strain evidence="8">KCTC 13193</strain>
    </source>
</reference>
<sequence length="396" mass="42780">MTSKALDTFLNENIAGLKEQGLYNEIDPVQGANGPVIKLNGKELINLSSNNYLGLATNETLKEVAKEAVDSHGVGAGAVRTINGTLDLHLELEKKLAAFKGTEAAISYQSGFNCNMAAISAVMDKNDAILSDELNHASIIDGCRLSKAKIIRYKHSDMKDLREKAKEATESGLYHKVMVITDGVFSMDGDVALLPEIVQIAEEFDLITYVDDAHGSGVLGNGAGTVKHFGLQDKVDMQMGTLSKAIGVIGGYVAGKENLIDWLKVRSRPFLFSTAVSPADAAASAKAVDMLMESTELNEKLWENGDYLKEGLKKLGFDIGNSETPITPCIIGDEKDAQQFSKRLYEEGVYAKSIVFPTVPKGTGRVRNMPTAAHTKEMLDEAIAVYEKVGKEMGLI</sequence>
<dbReference type="Gene3D" id="3.40.640.10">
    <property type="entry name" value="Type I PLP-dependent aspartate aminotransferase-like (Major domain)"/>
    <property type="match status" value="1"/>
</dbReference>
<dbReference type="EC" id="2.3.1.29" evidence="7"/>
<keyword evidence="7" id="KW-0012">Acyltransferase</keyword>
<comment type="similarity">
    <text evidence="5">Belongs to the class-II pyridoxal-phosphate-dependent aminotransferase family.</text>
</comment>
<evidence type="ECO:0000256" key="4">
    <source>
        <dbReference type="ARBA" id="ARBA00022898"/>
    </source>
</evidence>
<dbReference type="PANTHER" id="PTHR13693">
    <property type="entry name" value="CLASS II AMINOTRANSFERASE/8-AMINO-7-OXONONANOATE SYNTHASE"/>
    <property type="match status" value="1"/>
</dbReference>
<keyword evidence="8" id="KW-1185">Reference proteome</keyword>
<comment type="cofactor">
    <cofactor evidence="1 5">
        <name>pyridoxal 5'-phosphate</name>
        <dbReference type="ChEBI" id="CHEBI:597326"/>
    </cofactor>
</comment>
<dbReference type="InterPro" id="IPR050087">
    <property type="entry name" value="AON_synthase_class-II"/>
</dbReference>
<dbReference type="EMBL" id="JBHRRZ010000017">
    <property type="protein sequence ID" value="MFC2948992.1"/>
    <property type="molecule type" value="Genomic_DNA"/>
</dbReference>
<dbReference type="RefSeq" id="WP_390306600.1">
    <property type="nucleotide sequence ID" value="NZ_JBHRRZ010000017.1"/>
</dbReference>
<dbReference type="InterPro" id="IPR015422">
    <property type="entry name" value="PyrdxlP-dep_Trfase_small"/>
</dbReference>